<feature type="compositionally biased region" description="Basic and acidic residues" evidence="1">
    <location>
        <begin position="45"/>
        <end position="59"/>
    </location>
</feature>
<dbReference type="RefSeq" id="WP_202889344.1">
    <property type="nucleotide sequence ID" value="NZ_BAAARR010000020.1"/>
</dbReference>
<comment type="caution">
    <text evidence="2">The sequence shown here is derived from an EMBL/GenBank/DDBJ whole genome shotgun (WGS) entry which is preliminary data.</text>
</comment>
<dbReference type="Proteomes" id="UP000579605">
    <property type="component" value="Unassembled WGS sequence"/>
</dbReference>
<feature type="compositionally biased region" description="Basic and acidic residues" evidence="1">
    <location>
        <begin position="19"/>
        <end position="35"/>
    </location>
</feature>
<proteinExistence type="predicted"/>
<name>A0A852ZDU5_9ACTN</name>
<accession>A0A852ZDU5</accession>
<feature type="region of interest" description="Disordered" evidence="1">
    <location>
        <begin position="1"/>
        <end position="59"/>
    </location>
</feature>
<evidence type="ECO:0000256" key="1">
    <source>
        <dbReference type="SAM" id="MobiDB-lite"/>
    </source>
</evidence>
<keyword evidence="3" id="KW-1185">Reference proteome</keyword>
<evidence type="ECO:0000313" key="2">
    <source>
        <dbReference type="EMBL" id="NYH91074.1"/>
    </source>
</evidence>
<protein>
    <submittedName>
        <fullName evidence="2">Putative membrane protein</fullName>
    </submittedName>
</protein>
<gene>
    <name evidence="2" type="ORF">F4554_003712</name>
</gene>
<dbReference type="EMBL" id="JACBZH010000001">
    <property type="protein sequence ID" value="NYH91074.1"/>
    <property type="molecule type" value="Genomic_DNA"/>
</dbReference>
<reference evidence="2 3" key="1">
    <citation type="submission" date="2020-07" db="EMBL/GenBank/DDBJ databases">
        <title>Sequencing the genomes of 1000 actinobacteria strains.</title>
        <authorList>
            <person name="Klenk H.-P."/>
        </authorList>
    </citation>
    <scope>NUCLEOTIDE SEQUENCE [LARGE SCALE GENOMIC DNA]</scope>
    <source>
        <strain evidence="2 3">DSM 18448</strain>
    </source>
</reference>
<organism evidence="2 3">
    <name type="scientific">Actinopolymorpha rutila</name>
    <dbReference type="NCBI Taxonomy" id="446787"/>
    <lineage>
        <taxon>Bacteria</taxon>
        <taxon>Bacillati</taxon>
        <taxon>Actinomycetota</taxon>
        <taxon>Actinomycetes</taxon>
        <taxon>Propionibacteriales</taxon>
        <taxon>Actinopolymorphaceae</taxon>
        <taxon>Actinopolymorpha</taxon>
    </lineage>
</organism>
<evidence type="ECO:0000313" key="3">
    <source>
        <dbReference type="Proteomes" id="UP000579605"/>
    </source>
</evidence>
<sequence>MWAVTRLVHPAGGRGEVGPARREESPQEILDRRLASGEIDTATYDELKARLPGRRQEPQ</sequence>
<dbReference type="AlphaFoldDB" id="A0A852ZDU5"/>